<dbReference type="InterPro" id="IPR010090">
    <property type="entry name" value="Phage_tape_meas"/>
</dbReference>
<dbReference type="NCBIfam" id="TIGR01760">
    <property type="entry name" value="tape_meas_TP901"/>
    <property type="match status" value="1"/>
</dbReference>
<evidence type="ECO:0000259" key="5">
    <source>
        <dbReference type="Pfam" id="PF10145"/>
    </source>
</evidence>
<protein>
    <submittedName>
        <fullName evidence="6">Minor tail protein</fullName>
    </submittedName>
</protein>
<keyword evidence="2" id="KW-1188">Viral release from host cell</keyword>
<evidence type="ECO:0000256" key="4">
    <source>
        <dbReference type="SAM" id="MobiDB-lite"/>
    </source>
</evidence>
<dbReference type="Pfam" id="PF10145">
    <property type="entry name" value="PhageMin_Tail"/>
    <property type="match status" value="1"/>
</dbReference>
<evidence type="ECO:0000256" key="2">
    <source>
        <dbReference type="ARBA" id="ARBA00022612"/>
    </source>
</evidence>
<evidence type="ECO:0000313" key="6">
    <source>
        <dbReference type="EMBL" id="DAE20315.1"/>
    </source>
</evidence>
<feature type="coiled-coil region" evidence="3">
    <location>
        <begin position="836"/>
        <end position="874"/>
    </location>
</feature>
<dbReference type="PANTHER" id="PTHR37813">
    <property type="entry name" value="FELS-2 PROPHAGE PROTEIN"/>
    <property type="match status" value="1"/>
</dbReference>
<feature type="region of interest" description="Disordered" evidence="4">
    <location>
        <begin position="1176"/>
        <end position="1204"/>
    </location>
</feature>
<dbReference type="EMBL" id="BK015692">
    <property type="protein sequence ID" value="DAE20315.1"/>
    <property type="molecule type" value="Genomic_DNA"/>
</dbReference>
<proteinExistence type="predicted"/>
<reference evidence="6" key="1">
    <citation type="journal article" date="2021" name="Proc. Natl. Acad. Sci. U.S.A.">
        <title>A Catalog of Tens of Thousands of Viruses from Human Metagenomes Reveals Hidden Associations with Chronic Diseases.</title>
        <authorList>
            <person name="Tisza M.J."/>
            <person name="Buck C.B."/>
        </authorList>
    </citation>
    <scope>NUCLEOTIDE SEQUENCE</scope>
    <source>
        <strain evidence="6">CtV7t52</strain>
    </source>
</reference>
<evidence type="ECO:0000256" key="1">
    <source>
        <dbReference type="ARBA" id="ARBA00022465"/>
    </source>
</evidence>
<organism evidence="6">
    <name type="scientific">Siphoviridae sp. ctV7t52</name>
    <dbReference type="NCBI Taxonomy" id="2826357"/>
    <lineage>
        <taxon>Viruses</taxon>
        <taxon>Duplodnaviria</taxon>
        <taxon>Heunggongvirae</taxon>
        <taxon>Uroviricota</taxon>
        <taxon>Caudoviricetes</taxon>
    </lineage>
</organism>
<dbReference type="PANTHER" id="PTHR37813:SF1">
    <property type="entry name" value="FELS-2 PROPHAGE PROTEIN"/>
    <property type="match status" value="1"/>
</dbReference>
<evidence type="ECO:0000256" key="3">
    <source>
        <dbReference type="SAM" id="Coils"/>
    </source>
</evidence>
<keyword evidence="1" id="KW-1245">Viral tail assembly</keyword>
<keyword evidence="3" id="KW-0175">Coiled coil</keyword>
<feature type="coiled-coil region" evidence="3">
    <location>
        <begin position="682"/>
        <end position="741"/>
    </location>
</feature>
<sequence length="1424" mass="154182">MAGGTPLGQMYIELGLDVSKFNPSLTSAKNAVKYFQNNVKALDSTLKNNGKSTELLKAKYKSLGQAIQAQKKVLDQMKQNFDKLDPGSAKFDKAAADIERENVKLAAMEGQLYKVEQALKAVGRENSFSGKMEALGKNLVKSGEHIQNFGKKVSDFGGALTKGITAPLVASAGFAVKAAVDYESAFAGVRKTVDATEGEYKKMSSAIREASKVMPASAVEIAKVAESAGQLGIKKKNIVDFSKTMIDLGESTNMTADEAATSLARLANITQMPQSEFRRLGSTIVDLGNNFATTESEIVEMSLRLAGTGHLVGLTEPQILALATAMSSVGINAEAGGSSFSRVMQKINTQVLSGGDKLDKFSKVAGMSAENFAKSWKTEPQIAMLAFLDGLKKVKASGGDVTQTLKQLGIKSTQEIDTMQRMAGAGDLLSRALKTANGAWKENNALTTEAKKRYETTESQLKIFKNQITDLAIEFGGPLIKAMNSGLQAAKPWVQKLADMAKAFSEMSTEQQQNIIKWGLLAAGAGPALSILGKGIGVIGGVTKGIGFLTQGIGKVGGGLSLLSKTFQLFKQGSSLTEAFKTASAGIASTGMAAEGAAASTGTLAKGIAMLGSPTTWGVLLGGAALITFGVIAEKIHEANVRTERWGTSVSKLQDEQLSGFKRKVDEANKAMVEFGTSAGSVDNVKSSFEKLNNEIDKLIDEKKKKLEALAKEVGMSDEVRKNQESQLEQTKDNVRKMTDQVGKIYQNAKDQHRDLTREEKAVVLDIQNQMISEQLDLMNISKSKKQAIMQAMNGDVKNMNERQRGEALDVVSKWITDEQKLYEKRKKAIKDAYKNDDSYEGIKERNQKLEELESEHLAKKQAYQQKYMELEKNFIDNYNGRWSKEALSGVHNRMAALGLDWKEFDKYMRTAADTVQSTSGIIARSMTNMSKETAEANTVWNSLVFDEKKGEVKTNAREEVAKVLEAENGWNSIEFILKNANIETNAKMLIGEALVETGKWNDLTVEQKELVLEGHKGMQAILENKQALQEWNGLPAEVKELLMKNEAFLNSGNLAISTLQKWNELSPQQKELIAKDLATGEVTKIQQALNTLVGMNPNIPINAKDNASQIISQVINDALNIPKETNTSLNADASGVEIGKNKALEALGIVNAFQVPTKPITADASNAVAQGQSAINKQTEWNNTPSPTKNLTGDSSNAVSAGQSAINKQNEWNALYSPSKYITGDASSAINAANSATSTINAIPASKHVSISASVLGLGAAARILGLKDGTDYHEGGFAMVNDQRNPVYKEMVTLPDGSSFIPEGRDVVLPLPRGSKVLRADRTKRLMQKLGIPKYASGIGIPEDAKFLKEMERAGQQIVLKENPQHSYNGQNIVAEIAFLRSSLEKLLTAILEKPSETYLDGNVLAQNSYQRYSKIMAREGI</sequence>
<accession>A0A8S5QNC5</accession>
<dbReference type="GO" id="GO:0098003">
    <property type="term" value="P:viral tail assembly"/>
    <property type="evidence" value="ECO:0007669"/>
    <property type="project" value="UniProtKB-KW"/>
</dbReference>
<name>A0A8S5QNC5_9CAUD</name>
<feature type="domain" description="Phage tail tape measure protein" evidence="5">
    <location>
        <begin position="206"/>
        <end position="394"/>
    </location>
</feature>